<dbReference type="AGR" id="WB:WBGene00020548"/>
<reference evidence="1 2" key="1">
    <citation type="journal article" date="1998" name="Science">
        <title>Genome sequence of the nematode C. elegans: a platform for investigating biology.</title>
        <authorList>
            <consortium name="The C. elegans sequencing consortium"/>
            <person name="Sulson J.E."/>
            <person name="Waterston R."/>
        </authorList>
    </citation>
    <scope>NUCLEOTIDE SEQUENCE [LARGE SCALE GENOMIC DNA]</scope>
    <source>
        <strain evidence="1 2">Bristol N2</strain>
    </source>
</reference>
<name>Q8MXF8_CAEEL</name>
<dbReference type="EMBL" id="BX284603">
    <property type="protein sequence ID" value="CCD66083.1"/>
    <property type="molecule type" value="Genomic_DNA"/>
</dbReference>
<dbReference type="UCSC" id="T17A3.12">
    <property type="organism name" value="c. elegans"/>
</dbReference>
<dbReference type="WormBase" id="T17A3.12">
    <property type="protein sequence ID" value="CE31608"/>
    <property type="gene ID" value="WBGene00020548"/>
</dbReference>
<sequence>MQPLRLLFYVMSVKPYLLCNYLFGCSSRLVNRRVLNVFLQCSD</sequence>
<evidence type="ECO:0000313" key="1">
    <source>
        <dbReference type="EMBL" id="CCD66083.1"/>
    </source>
</evidence>
<accession>Q8MXF8</accession>
<dbReference type="RefSeq" id="NP_741065.1">
    <property type="nucleotide sequence ID" value="NM_171057.3"/>
</dbReference>
<dbReference type="PaxDb" id="6239-T17A3.12"/>
<dbReference type="Proteomes" id="UP000001940">
    <property type="component" value="Chromosome III"/>
</dbReference>
<evidence type="ECO:0000313" key="3">
    <source>
        <dbReference type="WormBase" id="T17A3.12"/>
    </source>
</evidence>
<dbReference type="GeneID" id="175181"/>
<organism evidence="1 2">
    <name type="scientific">Caenorhabditis elegans</name>
    <dbReference type="NCBI Taxonomy" id="6239"/>
    <lineage>
        <taxon>Eukaryota</taxon>
        <taxon>Metazoa</taxon>
        <taxon>Ecdysozoa</taxon>
        <taxon>Nematoda</taxon>
        <taxon>Chromadorea</taxon>
        <taxon>Rhabditida</taxon>
        <taxon>Rhabditina</taxon>
        <taxon>Rhabditomorpha</taxon>
        <taxon>Rhabditoidea</taxon>
        <taxon>Rhabditidae</taxon>
        <taxon>Peloderinae</taxon>
        <taxon>Caenorhabditis</taxon>
    </lineage>
</organism>
<dbReference type="CTD" id="175181"/>
<dbReference type="InParanoid" id="Q8MXF8"/>
<evidence type="ECO:0000313" key="2">
    <source>
        <dbReference type="Proteomes" id="UP000001940"/>
    </source>
</evidence>
<proteinExistence type="predicted"/>
<protein>
    <submittedName>
        <fullName evidence="1">Uncharacterized protein</fullName>
    </submittedName>
</protein>
<dbReference type="AlphaFoldDB" id="Q8MXF8"/>
<dbReference type="Bgee" id="WBGene00020548">
    <property type="expression patterns" value="Expressed in embryo and 4 other cell types or tissues"/>
</dbReference>
<keyword evidence="2" id="KW-1185">Reference proteome</keyword>
<gene>
    <name evidence="1" type="ORF">CELE_T17A3.12</name>
    <name evidence="1 3" type="ORF">T17A3.12</name>
</gene>
<dbReference type="KEGG" id="cel:CELE_T17A3.12"/>
<dbReference type="HOGENOM" id="CLU_3242662_0_0_1"/>